<keyword evidence="1" id="KW-0472">Membrane</keyword>
<feature type="transmembrane region" description="Helical" evidence="1">
    <location>
        <begin position="69"/>
        <end position="96"/>
    </location>
</feature>
<keyword evidence="3" id="KW-1185">Reference proteome</keyword>
<reference evidence="3" key="1">
    <citation type="journal article" date="2019" name="Int. J. Syst. Evol. Microbiol.">
        <title>The Global Catalogue of Microorganisms (GCM) 10K type strain sequencing project: providing services to taxonomists for standard genome sequencing and annotation.</title>
        <authorList>
            <consortium name="The Broad Institute Genomics Platform"/>
            <consortium name="The Broad Institute Genome Sequencing Center for Infectious Disease"/>
            <person name="Wu L."/>
            <person name="Ma J."/>
        </authorList>
    </citation>
    <scope>NUCLEOTIDE SEQUENCE [LARGE SCALE GENOMIC DNA]</scope>
    <source>
        <strain evidence="3">CCM 8479</strain>
    </source>
</reference>
<keyword evidence="1" id="KW-1133">Transmembrane helix</keyword>
<protein>
    <submittedName>
        <fullName evidence="2">Uncharacterized protein</fullName>
    </submittedName>
</protein>
<evidence type="ECO:0000313" key="3">
    <source>
        <dbReference type="Proteomes" id="UP001596156"/>
    </source>
</evidence>
<dbReference type="EMBL" id="JBHSKL010000046">
    <property type="protein sequence ID" value="MFC5228873.1"/>
    <property type="molecule type" value="Genomic_DNA"/>
</dbReference>
<sequence length="97" mass="10045">MASVLSFGLLAGPAVVFGTTAWRLVTDTGITAFGRLSAPVIFLALVVLPLAPACAVFRSVRRKGRERLTAAVPAALTLLGASVVPFAALCLIFVYAN</sequence>
<proteinExistence type="predicted"/>
<name>A0ABW0DFE2_STRFI</name>
<keyword evidence="1" id="KW-0812">Transmembrane</keyword>
<dbReference type="RefSeq" id="WP_344646119.1">
    <property type="nucleotide sequence ID" value="NZ_BAAASS010000029.1"/>
</dbReference>
<organism evidence="2 3">
    <name type="scientific">Streptomyces fimbriatus</name>
    <dbReference type="NCBI Taxonomy" id="68197"/>
    <lineage>
        <taxon>Bacteria</taxon>
        <taxon>Bacillati</taxon>
        <taxon>Actinomycetota</taxon>
        <taxon>Actinomycetes</taxon>
        <taxon>Kitasatosporales</taxon>
        <taxon>Streptomycetaceae</taxon>
        <taxon>Streptomyces</taxon>
    </lineage>
</organism>
<feature type="transmembrane region" description="Helical" evidence="1">
    <location>
        <begin position="34"/>
        <end position="57"/>
    </location>
</feature>
<dbReference type="Proteomes" id="UP001596156">
    <property type="component" value="Unassembled WGS sequence"/>
</dbReference>
<evidence type="ECO:0000256" key="1">
    <source>
        <dbReference type="SAM" id="Phobius"/>
    </source>
</evidence>
<evidence type="ECO:0000313" key="2">
    <source>
        <dbReference type="EMBL" id="MFC5228873.1"/>
    </source>
</evidence>
<gene>
    <name evidence="2" type="ORF">ACFPN6_30855</name>
</gene>
<accession>A0ABW0DFE2</accession>
<comment type="caution">
    <text evidence="2">The sequence shown here is derived from an EMBL/GenBank/DDBJ whole genome shotgun (WGS) entry which is preliminary data.</text>
</comment>